<feature type="domain" description="Pyrrolo-quinoline quinone repeat" evidence="3">
    <location>
        <begin position="126"/>
        <end position="316"/>
    </location>
</feature>
<dbReference type="PANTHER" id="PTHR34512">
    <property type="entry name" value="CELL SURFACE PROTEIN"/>
    <property type="match status" value="1"/>
</dbReference>
<keyword evidence="2" id="KW-1133">Transmembrane helix</keyword>
<feature type="region of interest" description="Disordered" evidence="1">
    <location>
        <begin position="1"/>
        <end position="53"/>
    </location>
</feature>
<dbReference type="Gene3D" id="2.130.10.10">
    <property type="entry name" value="YVTN repeat-like/Quinoprotein amine dehydrogenase"/>
    <property type="match status" value="1"/>
</dbReference>
<organism evidence="4 5">
    <name type="scientific">Streptomyces omiyaensis</name>
    <dbReference type="NCBI Taxonomy" id="68247"/>
    <lineage>
        <taxon>Bacteria</taxon>
        <taxon>Bacillati</taxon>
        <taxon>Actinomycetota</taxon>
        <taxon>Actinomycetes</taxon>
        <taxon>Kitasatosporales</taxon>
        <taxon>Streptomycetaceae</taxon>
        <taxon>Streptomyces</taxon>
    </lineage>
</organism>
<dbReference type="InterPro" id="IPR002372">
    <property type="entry name" value="PQQ_rpt_dom"/>
</dbReference>
<feature type="transmembrane region" description="Helical" evidence="2">
    <location>
        <begin position="60"/>
        <end position="83"/>
    </location>
</feature>
<reference evidence="4 5" key="1">
    <citation type="submission" date="2024-10" db="EMBL/GenBank/DDBJ databases">
        <title>The Natural Products Discovery Center: Release of the First 8490 Sequenced Strains for Exploring Actinobacteria Biosynthetic Diversity.</title>
        <authorList>
            <person name="Kalkreuter E."/>
            <person name="Kautsar S.A."/>
            <person name="Yang D."/>
            <person name="Bader C.D."/>
            <person name="Teijaro C.N."/>
            <person name="Fluegel L."/>
            <person name="Davis C.M."/>
            <person name="Simpson J.R."/>
            <person name="Lauterbach L."/>
            <person name="Steele A.D."/>
            <person name="Gui C."/>
            <person name="Meng S."/>
            <person name="Li G."/>
            <person name="Viehrig K."/>
            <person name="Ye F."/>
            <person name="Su P."/>
            <person name="Kiefer A.F."/>
            <person name="Nichols A."/>
            <person name="Cepeda A.J."/>
            <person name="Yan W."/>
            <person name="Fan B."/>
            <person name="Jiang Y."/>
            <person name="Adhikari A."/>
            <person name="Zheng C.-J."/>
            <person name="Schuster L."/>
            <person name="Cowan T.M."/>
            <person name="Smanski M.J."/>
            <person name="Chevrette M.G."/>
            <person name="De Carvalho L.P.S."/>
            <person name="Shen B."/>
        </authorList>
    </citation>
    <scope>NUCLEOTIDE SEQUENCE [LARGE SCALE GENOMIC DNA]</scope>
    <source>
        <strain evidence="4 5">NPDC048229</strain>
    </source>
</reference>
<evidence type="ECO:0000313" key="4">
    <source>
        <dbReference type="EMBL" id="MFG3190840.1"/>
    </source>
</evidence>
<accession>A0ABW7BTL2</accession>
<dbReference type="EMBL" id="JBICZW010000010">
    <property type="protein sequence ID" value="MFG3190840.1"/>
    <property type="molecule type" value="Genomic_DNA"/>
</dbReference>
<dbReference type="RefSeq" id="WP_392882772.1">
    <property type="nucleotide sequence ID" value="NZ_JBICZW010000010.1"/>
</dbReference>
<feature type="compositionally biased region" description="Gly residues" evidence="1">
    <location>
        <begin position="28"/>
        <end position="50"/>
    </location>
</feature>
<proteinExistence type="predicted"/>
<protein>
    <submittedName>
        <fullName evidence="4">PQQ-binding-like beta-propeller repeat protein</fullName>
    </submittedName>
</protein>
<dbReference type="Pfam" id="PF13360">
    <property type="entry name" value="PQQ_2"/>
    <property type="match status" value="2"/>
</dbReference>
<dbReference type="SUPFAM" id="SSF50998">
    <property type="entry name" value="Quinoprotein alcohol dehydrogenase-like"/>
    <property type="match status" value="1"/>
</dbReference>
<keyword evidence="2" id="KW-0472">Membrane</keyword>
<comment type="caution">
    <text evidence="4">The sequence shown here is derived from an EMBL/GenBank/DDBJ whole genome shotgun (WGS) entry which is preliminary data.</text>
</comment>
<evidence type="ECO:0000256" key="2">
    <source>
        <dbReference type="SAM" id="Phobius"/>
    </source>
</evidence>
<sequence length="495" mass="51584">MAGTGARDSKEPTGKPGGQGKRGKPGTKPGGAAGGASGRRGDGTGAGGGASKPRSRLVRYTAVGGLLLALLAGCGGITTGVLAGEGHLPGDSMREVWSTGPETPPSESGNGAWAVGDTLVRSRSHGVTGFDARSGAERWSWTPSGGAAICSVSRAAEDGVALVAQGRPGAPDDESVADGQGCATVVALDLEDGRELWRTARTPSGGGIGDEKDAVAVGGGLAVVRDEFAYWEYPWADEQPGFVRPDRALRALDLRTGKPRWTAAMPEDCVPHRVAAARNQVLALVVCERKDVRLAAFDPADGGHRWTSALSRTRTVDPAGNDSWFLSADPAVVSVDGLDLRGYPTVLSFSADGRAQGRIASGGDTGHLATATPAQARVAYGRLYAVEAMYHDTISAFDLRSGRRLWRAKLERLEDVLALRVAEGRVTALVDLYASKGEDGLLVLDADTGDERDLRTFPDSVGASSGEITDLFGHEGRLIPARGAGFRPFTAYEER</sequence>
<name>A0ABW7BTL2_9ACTN</name>
<evidence type="ECO:0000313" key="5">
    <source>
        <dbReference type="Proteomes" id="UP001604282"/>
    </source>
</evidence>
<evidence type="ECO:0000259" key="3">
    <source>
        <dbReference type="Pfam" id="PF13360"/>
    </source>
</evidence>
<dbReference type="InterPro" id="IPR015943">
    <property type="entry name" value="WD40/YVTN_repeat-like_dom_sf"/>
</dbReference>
<keyword evidence="2" id="KW-0812">Transmembrane</keyword>
<dbReference type="PANTHER" id="PTHR34512:SF30">
    <property type="entry name" value="OUTER MEMBRANE PROTEIN ASSEMBLY FACTOR BAMB"/>
    <property type="match status" value="1"/>
</dbReference>
<evidence type="ECO:0000256" key="1">
    <source>
        <dbReference type="SAM" id="MobiDB-lite"/>
    </source>
</evidence>
<dbReference type="Proteomes" id="UP001604282">
    <property type="component" value="Unassembled WGS sequence"/>
</dbReference>
<gene>
    <name evidence="4" type="ORF">ACGFYS_18080</name>
</gene>
<dbReference type="InterPro" id="IPR011047">
    <property type="entry name" value="Quinoprotein_ADH-like_sf"/>
</dbReference>
<dbReference type="Gene3D" id="2.40.10.480">
    <property type="match status" value="2"/>
</dbReference>
<feature type="domain" description="Pyrrolo-quinoline quinone repeat" evidence="3">
    <location>
        <begin position="377"/>
        <end position="473"/>
    </location>
</feature>
<keyword evidence="5" id="KW-1185">Reference proteome</keyword>